<dbReference type="KEGG" id="tep:TepRe1_0842"/>
<gene>
    <name evidence="1" type="ordered locus">TEPIRE1_0911</name>
</gene>
<accession>F4LX43</accession>
<dbReference type="RefSeq" id="WP_013777944.1">
    <property type="nucleotide sequence ID" value="NC_015519.1"/>
</dbReference>
<evidence type="ECO:0000313" key="2">
    <source>
        <dbReference type="Proteomes" id="UP000010802"/>
    </source>
</evidence>
<name>F4LX43_TEPAE</name>
<proteinExistence type="predicted"/>
<dbReference type="STRING" id="1209989.TepRe1_0842"/>
<dbReference type="PATRIC" id="fig|1209989.3.peg.1010"/>
<protein>
    <submittedName>
        <fullName evidence="1">CRISPR-associated protein, Csx11 family</fullName>
    </submittedName>
</protein>
<dbReference type="KEGG" id="tae:TepiRe1_0911"/>
<dbReference type="NCBIfam" id="TIGR02682">
    <property type="entry name" value="cas_csx11"/>
    <property type="match status" value="1"/>
</dbReference>
<dbReference type="InterPro" id="IPR014055">
    <property type="entry name" value="CRISPR-assoc_prot_Csx11"/>
</dbReference>
<keyword evidence="2" id="KW-1185">Reference proteome</keyword>
<dbReference type="OrthoDB" id="9792861at2"/>
<dbReference type="EMBL" id="HF563609">
    <property type="protein sequence ID" value="CCP25629.1"/>
    <property type="molecule type" value="Genomic_DNA"/>
</dbReference>
<accession>L0RZL7</accession>
<dbReference type="HOGENOM" id="CLU_007515_0_0_9"/>
<evidence type="ECO:0000313" key="1">
    <source>
        <dbReference type="EMBL" id="CCP25629.1"/>
    </source>
</evidence>
<reference evidence="2" key="1">
    <citation type="journal article" date="2013" name="Genome Announc.">
        <title>First genome sequence of a syntrophic acetate-oxidizing bacterium, Tepidanaerobacter acetatoxydans strain Re1.</title>
        <authorList>
            <person name="Manzoor S."/>
            <person name="Bongcam-Rudloff E."/>
            <person name="Schnurer A."/>
            <person name="Muller B."/>
        </authorList>
    </citation>
    <scope>NUCLEOTIDE SEQUENCE [LARGE SCALE GENOMIC DNA]</scope>
    <source>
        <strain evidence="2">Re1</strain>
    </source>
</reference>
<sequence length="968" mass="112306">MNNLDILSKNRNNLLLAEAIGWLHDYFKCSDEHLLFETNNEAKVKSKTDLVNLIISNENLLKNTTLSFQIDGKTISSKINLMLHNFFSSAGINKIFGKPVKKDNNDFIEYLSRCHYTAHFDKQEPLKDPRRIQTYSGIRISSPFGFERNVPTNLTKKLKSLPWNYLINYCPKKREILRREIEELFSCAIADTRRPINEVDLWSWGLLVGSLYKSALAGDLLKGEILPKEKLKWRLLSVRVKGLEYMLGVTRIPDLLARKRLLEDGFDRVKKLLEVEYPLGSEIYRDENGSIYVVPDLDNLLEICDAQGYSLRELITTEFKRGTLKNDSKLQIGGEIKPDIQLEDEGWWGQDPEFREKTQWEKSKKYGQPLDDKLPKICPIISSTPMSKPDLDVIEDNQQWKADVCTVCGLRQQGPSKKSAERSMCNICEKRRSNRSKEWVTEQPEKTIWTEEVADANGRLALLMGQFDLTHWLDGTFLETIFVISPKESNDVVTKTASPSRLRRMWETTRLFWQEVQKDIPAEAIGNEFSRLKICIDGKPDLGDFHVYSLALGPTELDIVWVPSQDKTTGYFITAANLSYIAHQLGAKELEYSKPSDAAWYVKNYLEKLFIQEKQSPILSSAEEDLSQGKQNLLEGNYITEIIYQEDKYTPVIPILAEPSTFMMLVPADKSLQMTHLIKNKYEREMAKVRDRLPIKLGIIYAERRMPIRSILDAGRAMLSRVFTLETWQVKENDLKSTSEEIKFSIKNKQLLKQKDSTFVWGIPTKMGDKITDDYWYPYFSVELKEGEKRNSTLSNQEIKAKMPLGQAEKEDCQIVYAADLNPGERINLLPSIFDFEFLDTNARRFELYYDQEGRRPCATKPYYLEDIDRFFVMWHGYLKHLSKTQCKQLVTTIETVREQWFGQDDKRISLNDEVFFQFVADTLAGAFWPEEIKWNDIPEYWQRELIRAGVCGELTDLVELHLEILKE</sequence>
<dbReference type="Proteomes" id="UP000010802">
    <property type="component" value="Chromosome"/>
</dbReference>
<organism evidence="1 2">
    <name type="scientific">Tepidanaerobacter acetatoxydans (strain DSM 21804 / JCM 16047 / Re1)</name>
    <dbReference type="NCBI Taxonomy" id="1209989"/>
    <lineage>
        <taxon>Bacteria</taxon>
        <taxon>Bacillati</taxon>
        <taxon>Bacillota</taxon>
        <taxon>Clostridia</taxon>
        <taxon>Thermosediminibacterales</taxon>
        <taxon>Tepidanaerobacteraceae</taxon>
        <taxon>Tepidanaerobacter</taxon>
    </lineage>
</organism>
<dbReference type="AlphaFoldDB" id="F4LX43"/>
<dbReference type="eggNOG" id="COG1353">
    <property type="taxonomic scope" value="Bacteria"/>
</dbReference>